<comment type="caution">
    <text evidence="7">The sequence shown here is derived from an EMBL/GenBank/DDBJ whole genome shotgun (WGS) entry which is preliminary data.</text>
</comment>
<evidence type="ECO:0000256" key="5">
    <source>
        <dbReference type="ARBA" id="ARBA00023242"/>
    </source>
</evidence>
<accession>A0ABR0ASR9</accession>
<reference evidence="7 8" key="1">
    <citation type="journal article" date="2023" name="Nucleic Acids Res.">
        <title>The hologenome of Daphnia magna reveals possible DNA methylation and microbiome-mediated evolution of the host genome.</title>
        <authorList>
            <person name="Chaturvedi A."/>
            <person name="Li X."/>
            <person name="Dhandapani V."/>
            <person name="Marshall H."/>
            <person name="Kissane S."/>
            <person name="Cuenca-Cambronero M."/>
            <person name="Asole G."/>
            <person name="Calvet F."/>
            <person name="Ruiz-Romero M."/>
            <person name="Marangio P."/>
            <person name="Guigo R."/>
            <person name="Rago D."/>
            <person name="Mirbahai L."/>
            <person name="Eastwood N."/>
            <person name="Colbourne J.K."/>
            <person name="Zhou J."/>
            <person name="Mallon E."/>
            <person name="Orsini L."/>
        </authorList>
    </citation>
    <scope>NUCLEOTIDE SEQUENCE [LARGE SCALE GENOMIC DNA]</scope>
    <source>
        <strain evidence="7">LRV0_1</strain>
    </source>
</reference>
<dbReference type="EMBL" id="JAOYFB010000038">
    <property type="protein sequence ID" value="KAK4028167.1"/>
    <property type="molecule type" value="Genomic_DNA"/>
</dbReference>
<proteinExistence type="predicted"/>
<evidence type="ECO:0000259" key="6">
    <source>
        <dbReference type="Pfam" id="PF05699"/>
    </source>
</evidence>
<dbReference type="Pfam" id="PF05699">
    <property type="entry name" value="Dimer_Tnp_hAT"/>
    <property type="match status" value="1"/>
</dbReference>
<dbReference type="InterPro" id="IPR012337">
    <property type="entry name" value="RNaseH-like_sf"/>
</dbReference>
<comment type="subcellular location">
    <subcellularLocation>
        <location evidence="1">Nucleus</location>
    </subcellularLocation>
</comment>
<keyword evidence="3" id="KW-0863">Zinc-finger</keyword>
<keyword evidence="8" id="KW-1185">Reference proteome</keyword>
<keyword evidence="2" id="KW-0479">Metal-binding</keyword>
<dbReference type="PANTHER" id="PTHR46481:SF10">
    <property type="entry name" value="ZINC FINGER BED DOMAIN-CONTAINING PROTEIN 39"/>
    <property type="match status" value="1"/>
</dbReference>
<evidence type="ECO:0000313" key="8">
    <source>
        <dbReference type="Proteomes" id="UP001234178"/>
    </source>
</evidence>
<gene>
    <name evidence="7" type="ORF">OUZ56_017427</name>
</gene>
<keyword evidence="4" id="KW-0862">Zinc</keyword>
<dbReference type="SUPFAM" id="SSF53098">
    <property type="entry name" value="Ribonuclease H-like"/>
    <property type="match status" value="1"/>
</dbReference>
<evidence type="ECO:0000313" key="7">
    <source>
        <dbReference type="EMBL" id="KAK4028167.1"/>
    </source>
</evidence>
<dbReference type="InterPro" id="IPR008906">
    <property type="entry name" value="HATC_C_dom"/>
</dbReference>
<evidence type="ECO:0000256" key="4">
    <source>
        <dbReference type="ARBA" id="ARBA00022833"/>
    </source>
</evidence>
<evidence type="ECO:0000256" key="3">
    <source>
        <dbReference type="ARBA" id="ARBA00022771"/>
    </source>
</evidence>
<name>A0ABR0ASR9_9CRUS</name>
<evidence type="ECO:0000256" key="1">
    <source>
        <dbReference type="ARBA" id="ARBA00004123"/>
    </source>
</evidence>
<organism evidence="7 8">
    <name type="scientific">Daphnia magna</name>
    <dbReference type="NCBI Taxonomy" id="35525"/>
    <lineage>
        <taxon>Eukaryota</taxon>
        <taxon>Metazoa</taxon>
        <taxon>Ecdysozoa</taxon>
        <taxon>Arthropoda</taxon>
        <taxon>Crustacea</taxon>
        <taxon>Branchiopoda</taxon>
        <taxon>Diplostraca</taxon>
        <taxon>Cladocera</taxon>
        <taxon>Anomopoda</taxon>
        <taxon>Daphniidae</taxon>
        <taxon>Daphnia</taxon>
    </lineage>
</organism>
<keyword evidence="5" id="KW-0539">Nucleus</keyword>
<sequence length="175" mass="19585">MNDSSSSQATLHTFQQFRLTKDRQKKIDLDLGYAVAKDNIPINILRRPSFRQWIHSAVPGYKLPGIERMRYKIIPDISFSTAMEVLVNPVDHDSDLCVTKPLEYWKSNQCRFPILSEIGRDAVSVAASSGSVERAFSVASDILSAKRSAMKPDLFINLMLIKCNAGLKVGLRDAV</sequence>
<dbReference type="Proteomes" id="UP001234178">
    <property type="component" value="Unassembled WGS sequence"/>
</dbReference>
<protein>
    <recommendedName>
        <fullName evidence="6">HAT C-terminal dimerisation domain-containing protein</fullName>
    </recommendedName>
</protein>
<evidence type="ECO:0000256" key="2">
    <source>
        <dbReference type="ARBA" id="ARBA00022723"/>
    </source>
</evidence>
<feature type="domain" description="HAT C-terminal dimerisation" evidence="6">
    <location>
        <begin position="100"/>
        <end position="162"/>
    </location>
</feature>
<dbReference type="InterPro" id="IPR052035">
    <property type="entry name" value="ZnF_BED_domain_contain"/>
</dbReference>
<dbReference type="PANTHER" id="PTHR46481">
    <property type="entry name" value="ZINC FINGER BED DOMAIN-CONTAINING PROTEIN 4"/>
    <property type="match status" value="1"/>
</dbReference>